<dbReference type="PANTHER" id="PTHR42912">
    <property type="entry name" value="METHYLTRANSFERASE"/>
    <property type="match status" value="1"/>
</dbReference>
<evidence type="ECO:0000259" key="1">
    <source>
        <dbReference type="Pfam" id="PF13649"/>
    </source>
</evidence>
<keyword evidence="3" id="KW-1185">Reference proteome</keyword>
<name>A0A9W6I2W2_9ACTN</name>
<sequence>MFKTAKGRAIETAVMSQRTFTPALGRLGLTRLYDSVVALTRERLWRSLVAMHVAPRPDDTIVDVGCGTGSQVALLHRLEPRARIIGVDPDPETLALARRKTGADGVAPQWRLGMGDALVELLGPGSADTAVSSLVLHQCPLPMKRSILTSMHAVLRPSGKLVVADYGLQRTTLMRLAFRTVQLADGLQDTQPNADGVLPRLMSEAGFRGVREAEVIPTLTGSISIYVASRG</sequence>
<accession>A0A9W6I2W2</accession>
<dbReference type="InterPro" id="IPR050508">
    <property type="entry name" value="Methyltransf_Superfamily"/>
</dbReference>
<dbReference type="GO" id="GO:0008168">
    <property type="term" value="F:methyltransferase activity"/>
    <property type="evidence" value="ECO:0007669"/>
    <property type="project" value="TreeGrafter"/>
</dbReference>
<dbReference type="SUPFAM" id="SSF53335">
    <property type="entry name" value="S-adenosyl-L-methionine-dependent methyltransferases"/>
    <property type="match status" value="1"/>
</dbReference>
<dbReference type="Pfam" id="PF13649">
    <property type="entry name" value="Methyltransf_25"/>
    <property type="match status" value="1"/>
</dbReference>
<comment type="caution">
    <text evidence="2">The sequence shown here is derived from an EMBL/GenBank/DDBJ whole genome shotgun (WGS) entry which is preliminary data.</text>
</comment>
<dbReference type="CDD" id="cd02440">
    <property type="entry name" value="AdoMet_MTases"/>
    <property type="match status" value="1"/>
</dbReference>
<organism evidence="2 3">
    <name type="scientific">Streptosporangium carneum</name>
    <dbReference type="NCBI Taxonomy" id="47481"/>
    <lineage>
        <taxon>Bacteria</taxon>
        <taxon>Bacillati</taxon>
        <taxon>Actinomycetota</taxon>
        <taxon>Actinomycetes</taxon>
        <taxon>Streptosporangiales</taxon>
        <taxon>Streptosporangiaceae</taxon>
        <taxon>Streptosporangium</taxon>
    </lineage>
</organism>
<dbReference type="Proteomes" id="UP001143474">
    <property type="component" value="Unassembled WGS sequence"/>
</dbReference>
<dbReference type="AlphaFoldDB" id="A0A9W6I2W2"/>
<dbReference type="InterPro" id="IPR041698">
    <property type="entry name" value="Methyltransf_25"/>
</dbReference>
<proteinExistence type="predicted"/>
<evidence type="ECO:0000313" key="2">
    <source>
        <dbReference type="EMBL" id="GLK11056.1"/>
    </source>
</evidence>
<reference evidence="2" key="2">
    <citation type="submission" date="2023-01" db="EMBL/GenBank/DDBJ databases">
        <authorList>
            <person name="Sun Q."/>
            <person name="Evtushenko L."/>
        </authorList>
    </citation>
    <scope>NUCLEOTIDE SEQUENCE</scope>
    <source>
        <strain evidence="2">VKM Ac-2007</strain>
    </source>
</reference>
<gene>
    <name evidence="2" type="ORF">GCM10017600_44620</name>
</gene>
<protein>
    <recommendedName>
        <fullName evidence="1">Methyltransferase domain-containing protein</fullName>
    </recommendedName>
</protein>
<reference evidence="2" key="1">
    <citation type="journal article" date="2014" name="Int. J. Syst. Evol. Microbiol.">
        <title>Complete genome sequence of Corynebacterium casei LMG S-19264T (=DSM 44701T), isolated from a smear-ripened cheese.</title>
        <authorList>
            <consortium name="US DOE Joint Genome Institute (JGI-PGF)"/>
            <person name="Walter F."/>
            <person name="Albersmeier A."/>
            <person name="Kalinowski J."/>
            <person name="Ruckert C."/>
        </authorList>
    </citation>
    <scope>NUCLEOTIDE SEQUENCE</scope>
    <source>
        <strain evidence="2">VKM Ac-2007</strain>
    </source>
</reference>
<evidence type="ECO:0000313" key="3">
    <source>
        <dbReference type="Proteomes" id="UP001143474"/>
    </source>
</evidence>
<dbReference type="EMBL" id="BSEV01000010">
    <property type="protein sequence ID" value="GLK11056.1"/>
    <property type="molecule type" value="Genomic_DNA"/>
</dbReference>
<dbReference type="InterPro" id="IPR029063">
    <property type="entry name" value="SAM-dependent_MTases_sf"/>
</dbReference>
<feature type="domain" description="Methyltransferase" evidence="1">
    <location>
        <begin position="61"/>
        <end position="159"/>
    </location>
</feature>
<dbReference type="Gene3D" id="3.40.50.150">
    <property type="entry name" value="Vaccinia Virus protein VP39"/>
    <property type="match status" value="1"/>
</dbReference>